<dbReference type="PROSITE" id="PS00463">
    <property type="entry name" value="ZN2_CY6_FUNGAL_1"/>
    <property type="match status" value="1"/>
</dbReference>
<sequence>MPSSQPGSKDQTRHRRAHTKSRRGCRNCKLRRIKCDEAQPQCQKCLSFGVTCNYKMGHNSDLQLAKNTTDDSPFGHLVFDSKPSRTIPMPTIIVGHGPGSFQMDSDSLERLYRFRNRTVFSFLGRLACEIYQNDVHPFLMRIILAVTATHDRYLVTAPENNTRSVAEVYHETQCAGLLRKKLSSPILNEERDALWSSAAMLGIASLSSIDASTPAEAWPLKPDDPSDFDWLNFSTGKKVIWRATDPLRPDSIFHRMADHYIEVMKTPPLRELSEMAPEFILLCSLDEPLACSQNPYYSAVSMLSDLWQATGTRVTGKFVSFLSLMRLDFRSLLVRKDARALLIFAYWYALISDSSIWFITRRARLECHSICLYLEKYHADDGGIQRMLKLPKAKCEFDSQMPPMFL</sequence>
<feature type="region of interest" description="Disordered" evidence="5">
    <location>
        <begin position="1"/>
        <end position="22"/>
    </location>
</feature>
<dbReference type="Proteomes" id="UP001220324">
    <property type="component" value="Unassembled WGS sequence"/>
</dbReference>
<dbReference type="SUPFAM" id="SSF57701">
    <property type="entry name" value="Zn2/Cys6 DNA-binding domain"/>
    <property type="match status" value="1"/>
</dbReference>
<evidence type="ECO:0000256" key="4">
    <source>
        <dbReference type="ARBA" id="ARBA00023242"/>
    </source>
</evidence>
<dbReference type="InterPro" id="IPR001138">
    <property type="entry name" value="Zn2Cys6_DnaBD"/>
</dbReference>
<dbReference type="Gene3D" id="4.10.240.10">
    <property type="entry name" value="Zn(2)-C6 fungal-type DNA-binding domain"/>
    <property type="match status" value="1"/>
</dbReference>
<dbReference type="Pfam" id="PF00172">
    <property type="entry name" value="Zn_clus"/>
    <property type="match status" value="1"/>
</dbReference>
<dbReference type="AlphaFoldDB" id="A0AAD6D482"/>
<keyword evidence="2" id="KW-0238">DNA-binding</keyword>
<dbReference type="PANTHER" id="PTHR47784:SF9">
    <property type="entry name" value="ZN(II)2CYS6 TRANSCRIPTION FACTOR (EUROFUNG)"/>
    <property type="match status" value="1"/>
</dbReference>
<name>A0AAD6D482_9EURO</name>
<feature type="compositionally biased region" description="Basic residues" evidence="5">
    <location>
        <begin position="12"/>
        <end position="22"/>
    </location>
</feature>
<accession>A0AAD6D482</accession>
<reference evidence="7 8" key="1">
    <citation type="journal article" date="2023" name="IMA Fungus">
        <title>Comparative genomic study of the Penicillium genus elucidates a diverse pangenome and 15 lateral gene transfer events.</title>
        <authorList>
            <person name="Petersen C."/>
            <person name="Sorensen T."/>
            <person name="Nielsen M.R."/>
            <person name="Sondergaard T.E."/>
            <person name="Sorensen J.L."/>
            <person name="Fitzpatrick D.A."/>
            <person name="Frisvad J.C."/>
            <person name="Nielsen K.L."/>
        </authorList>
    </citation>
    <scope>NUCLEOTIDE SEQUENCE [LARGE SCALE GENOMIC DNA]</scope>
    <source>
        <strain evidence="7 8">IBT 35679</strain>
    </source>
</reference>
<dbReference type="PANTHER" id="PTHR47784">
    <property type="entry name" value="STEROL UPTAKE CONTROL PROTEIN 2"/>
    <property type="match status" value="1"/>
</dbReference>
<dbReference type="PROSITE" id="PS50048">
    <property type="entry name" value="ZN2_CY6_FUNGAL_2"/>
    <property type="match status" value="1"/>
</dbReference>
<dbReference type="GO" id="GO:0008270">
    <property type="term" value="F:zinc ion binding"/>
    <property type="evidence" value="ECO:0007669"/>
    <property type="project" value="InterPro"/>
</dbReference>
<gene>
    <name evidence="7" type="ORF">N7494_002735</name>
</gene>
<evidence type="ECO:0000313" key="8">
    <source>
        <dbReference type="Proteomes" id="UP001220324"/>
    </source>
</evidence>
<protein>
    <recommendedName>
        <fullName evidence="6">Zn(2)-C6 fungal-type domain-containing protein</fullName>
    </recommendedName>
</protein>
<keyword evidence="4" id="KW-0539">Nucleus</keyword>
<dbReference type="GO" id="GO:0003677">
    <property type="term" value="F:DNA binding"/>
    <property type="evidence" value="ECO:0007669"/>
    <property type="project" value="UniProtKB-KW"/>
</dbReference>
<proteinExistence type="predicted"/>
<keyword evidence="8" id="KW-1185">Reference proteome</keyword>
<dbReference type="GO" id="GO:0001228">
    <property type="term" value="F:DNA-binding transcription activator activity, RNA polymerase II-specific"/>
    <property type="evidence" value="ECO:0007669"/>
    <property type="project" value="TreeGrafter"/>
</dbReference>
<keyword evidence="3" id="KW-0804">Transcription</keyword>
<comment type="caution">
    <text evidence="7">The sequence shown here is derived from an EMBL/GenBank/DDBJ whole genome shotgun (WGS) entry which is preliminary data.</text>
</comment>
<evidence type="ECO:0000313" key="7">
    <source>
        <dbReference type="EMBL" id="KAJ5553357.1"/>
    </source>
</evidence>
<dbReference type="InterPro" id="IPR036864">
    <property type="entry name" value="Zn2-C6_fun-type_DNA-bd_sf"/>
</dbReference>
<feature type="domain" description="Zn(2)-C6 fungal-type" evidence="6">
    <location>
        <begin position="24"/>
        <end position="54"/>
    </location>
</feature>
<keyword evidence="1" id="KW-0805">Transcription regulation</keyword>
<dbReference type="CDD" id="cd00067">
    <property type="entry name" value="GAL4"/>
    <property type="match status" value="1"/>
</dbReference>
<dbReference type="EMBL" id="JAQIZZ010000002">
    <property type="protein sequence ID" value="KAJ5553357.1"/>
    <property type="molecule type" value="Genomic_DNA"/>
</dbReference>
<evidence type="ECO:0000256" key="5">
    <source>
        <dbReference type="SAM" id="MobiDB-lite"/>
    </source>
</evidence>
<organism evidence="7 8">
    <name type="scientific">Penicillium frequentans</name>
    <dbReference type="NCBI Taxonomy" id="3151616"/>
    <lineage>
        <taxon>Eukaryota</taxon>
        <taxon>Fungi</taxon>
        <taxon>Dikarya</taxon>
        <taxon>Ascomycota</taxon>
        <taxon>Pezizomycotina</taxon>
        <taxon>Eurotiomycetes</taxon>
        <taxon>Eurotiomycetidae</taxon>
        <taxon>Eurotiales</taxon>
        <taxon>Aspergillaceae</taxon>
        <taxon>Penicillium</taxon>
    </lineage>
</organism>
<evidence type="ECO:0000256" key="3">
    <source>
        <dbReference type="ARBA" id="ARBA00023163"/>
    </source>
</evidence>
<dbReference type="SMART" id="SM00066">
    <property type="entry name" value="GAL4"/>
    <property type="match status" value="1"/>
</dbReference>
<evidence type="ECO:0000259" key="6">
    <source>
        <dbReference type="PROSITE" id="PS50048"/>
    </source>
</evidence>
<evidence type="ECO:0000256" key="2">
    <source>
        <dbReference type="ARBA" id="ARBA00023125"/>
    </source>
</evidence>
<dbReference type="InterPro" id="IPR053157">
    <property type="entry name" value="Sterol_Uptake_Regulator"/>
</dbReference>
<evidence type="ECO:0000256" key="1">
    <source>
        <dbReference type="ARBA" id="ARBA00023015"/>
    </source>
</evidence>